<dbReference type="Proteomes" id="UP000594262">
    <property type="component" value="Unplaced"/>
</dbReference>
<keyword evidence="9" id="KW-1185">Reference proteome</keyword>
<accession>A0A7M5UZW5</accession>
<keyword evidence="4" id="KW-0472">Membrane</keyword>
<feature type="domain" description="Laminin G" evidence="6">
    <location>
        <begin position="234"/>
        <end position="407"/>
    </location>
</feature>
<dbReference type="InterPro" id="IPR000742">
    <property type="entry name" value="EGF"/>
</dbReference>
<evidence type="ECO:0000256" key="1">
    <source>
        <dbReference type="ARBA" id="ARBA00023157"/>
    </source>
</evidence>
<dbReference type="InterPro" id="IPR050372">
    <property type="entry name" value="Neurexin-related_CASP"/>
</dbReference>
<dbReference type="InterPro" id="IPR000152">
    <property type="entry name" value="EGF-type_Asp/Asn_hydroxyl_site"/>
</dbReference>
<feature type="region of interest" description="Disordered" evidence="3">
    <location>
        <begin position="1180"/>
        <end position="1230"/>
    </location>
</feature>
<proteinExistence type="predicted"/>
<dbReference type="Gene3D" id="2.60.120.200">
    <property type="match status" value="4"/>
</dbReference>
<dbReference type="SMART" id="SM00282">
    <property type="entry name" value="LamG"/>
    <property type="match status" value="4"/>
</dbReference>
<sequence length="1230" mass="137683">MAEKVGRQKMGLLKILTIFAFISCCYADMEIGVDTFKVYRFPKQITTQKNHIKLRFKTIHSTGLIMFAQGANKKDFLSVELFRGKIRLAGDYGRGTENKLRPIGGFYDMYLGKDLADNEWHTVEVVRNIRESIIFIDRGRGKMEKSIFMKSPPTYNELSVSMVTFGGYYSFSTSEISTNQALSRKGLSGCFSEATFSTTWPEDDTQEIDFLKSGVGQIVGESNDVKGVCSDMSSYKPMFFPSSAVHLALVEPYNQTGLQMSLKFRTVVSDSVIANYTHIRTGQRLQLKLDREGRVELGFDLGHRLQVIETAKEKYHDGEWHSASFVVNNVKNGESYEVEFVVDGKTRLSKMSDIFKFEGAVNVGFGFTGCMRDIKINNYELYRVPKKADNLNDVFRISDIGVVKNYCSLKDYCNPNPCQNGGKCNQTEDNIVCDCRGTLYEGSTCHRPRFNYTCAGVRKSGERRSDVYYIDFDGLGPMEPVQALCDLGKTVETTVTQINNTKIKDKNVLTDTGKNDFDVEYLASITQMRELIKNSATCSQFIKLQCKGVPIFLSPTGPPAANWIGGDDVVHYYWGGAKGQRGYCACGVRGDCKVGGRPTGQYCNCDSFQSKYQIVDEGNFTIKDHLPVRRVHFDKVLEGGGSEAMLRVGHLRCAGFGSRLNAATFRKPWSFVGMDHPDQPFDNIFAGSISFDFKTSIAYNYMTMMHAHGPFSGDYCKVMIWSRTMVRVLLNFGFGQIKQDVDISSTGRTLDDNDWHEFELMFNLKELNVTLDGIRMIQGLPLQDDPVQFNVDDKAVFVGGSYHDKNGFIGCIRSFYANGRIHDIRGAAEGLESSGVYPGCGSACVLLNRPCNYGKCEDQYNDFKCNCTVSPFTGKYCQNTTRGKQFNSGNSLEYTFAGNEPISQMIIVVGFKTTQNNAALAQLEGQDYRHVTLALVDGFLTLYYSFKKKVETSSGFDTDDEVKALRITKRRLNNDKHNVARVHFSHDAIYLQVPNYDLQVSDNITERIVVVDGGDVEQLDNFEVPTKLFIGRARDIKAGLSRTLPTAYEGCMSGAKAIYQPHATTTKRFRKSIELDFFKMMDEQKALDNGVQRNPTGDLPATECGTTLRTPGVLPPVDGPTQFFTKSPGLDNSVRVEPADLAQSIIICIVIIIIVVVILGFMYLTYKYINRSNKQYDRLKKQEKPRAVRMKQMPATSYQPAPTQPQSSYNPYGQGSGSGGGGQGEDNFYL</sequence>
<feature type="signal peptide" evidence="5">
    <location>
        <begin position="1"/>
        <end position="27"/>
    </location>
</feature>
<dbReference type="PANTHER" id="PTHR15036">
    <property type="entry name" value="PIKACHURIN-LIKE PROTEIN"/>
    <property type="match status" value="1"/>
</dbReference>
<feature type="transmembrane region" description="Helical" evidence="4">
    <location>
        <begin position="1141"/>
        <end position="1164"/>
    </location>
</feature>
<protein>
    <submittedName>
        <fullName evidence="8">Uncharacterized protein</fullName>
    </submittedName>
</protein>
<dbReference type="PANTHER" id="PTHR15036:SF49">
    <property type="entry name" value="AXOTACTIN"/>
    <property type="match status" value="1"/>
</dbReference>
<evidence type="ECO:0000256" key="3">
    <source>
        <dbReference type="SAM" id="MobiDB-lite"/>
    </source>
</evidence>
<evidence type="ECO:0000259" key="7">
    <source>
        <dbReference type="PROSITE" id="PS50026"/>
    </source>
</evidence>
<evidence type="ECO:0000256" key="4">
    <source>
        <dbReference type="SAM" id="Phobius"/>
    </source>
</evidence>
<feature type="domain" description="Laminin G" evidence="6">
    <location>
        <begin position="661"/>
        <end position="840"/>
    </location>
</feature>
<dbReference type="Pfam" id="PF02210">
    <property type="entry name" value="Laminin_G_2"/>
    <property type="match status" value="3"/>
</dbReference>
<organism evidence="8 9">
    <name type="scientific">Clytia hemisphaerica</name>
    <dbReference type="NCBI Taxonomy" id="252671"/>
    <lineage>
        <taxon>Eukaryota</taxon>
        <taxon>Metazoa</taxon>
        <taxon>Cnidaria</taxon>
        <taxon>Hydrozoa</taxon>
        <taxon>Hydroidolina</taxon>
        <taxon>Leptothecata</taxon>
        <taxon>Obeliida</taxon>
        <taxon>Clytiidae</taxon>
        <taxon>Clytia</taxon>
    </lineage>
</organism>
<feature type="domain" description="Laminin G" evidence="6">
    <location>
        <begin position="28"/>
        <end position="229"/>
    </location>
</feature>
<keyword evidence="4" id="KW-1133">Transmembrane helix</keyword>
<dbReference type="Gene3D" id="2.60.120.1000">
    <property type="match status" value="1"/>
</dbReference>
<name>A0A7M5UZW5_9CNID</name>
<keyword evidence="1" id="KW-1015">Disulfide bond</keyword>
<feature type="domain" description="EGF-like" evidence="7">
    <location>
        <begin position="409"/>
        <end position="446"/>
    </location>
</feature>
<dbReference type="CDD" id="cd00110">
    <property type="entry name" value="LamG"/>
    <property type="match status" value="3"/>
</dbReference>
<evidence type="ECO:0000256" key="5">
    <source>
        <dbReference type="SAM" id="SignalP"/>
    </source>
</evidence>
<reference evidence="8" key="1">
    <citation type="submission" date="2021-01" db="UniProtKB">
        <authorList>
            <consortium name="EnsemblMetazoa"/>
        </authorList>
    </citation>
    <scope>IDENTIFICATION</scope>
</reference>
<dbReference type="PROSITE" id="PS50025">
    <property type="entry name" value="LAM_G_DOMAIN"/>
    <property type="match status" value="3"/>
</dbReference>
<dbReference type="Gene3D" id="2.10.25.10">
    <property type="entry name" value="Laminin"/>
    <property type="match status" value="2"/>
</dbReference>
<evidence type="ECO:0000256" key="2">
    <source>
        <dbReference type="PROSITE-ProRule" id="PRU00076"/>
    </source>
</evidence>
<dbReference type="GeneID" id="136812276"/>
<keyword evidence="4" id="KW-0812">Transmembrane</keyword>
<feature type="chain" id="PRO_5029780794" evidence="5">
    <location>
        <begin position="28"/>
        <end position="1230"/>
    </location>
</feature>
<dbReference type="CDD" id="cd00054">
    <property type="entry name" value="EGF_CA"/>
    <property type="match status" value="2"/>
</dbReference>
<dbReference type="OrthoDB" id="26719at2759"/>
<dbReference type="InterPro" id="IPR001791">
    <property type="entry name" value="Laminin_G"/>
</dbReference>
<dbReference type="AlphaFoldDB" id="A0A7M5UZW5"/>
<dbReference type="GO" id="GO:0016020">
    <property type="term" value="C:membrane"/>
    <property type="evidence" value="ECO:0007669"/>
    <property type="project" value="UniProtKB-SubCell"/>
</dbReference>
<evidence type="ECO:0000259" key="6">
    <source>
        <dbReference type="PROSITE" id="PS50025"/>
    </source>
</evidence>
<dbReference type="PROSITE" id="PS00010">
    <property type="entry name" value="ASX_HYDROXYL"/>
    <property type="match status" value="1"/>
</dbReference>
<evidence type="ECO:0000313" key="9">
    <source>
        <dbReference type="Proteomes" id="UP000594262"/>
    </source>
</evidence>
<feature type="compositionally biased region" description="Polar residues" evidence="3">
    <location>
        <begin position="1194"/>
        <end position="1211"/>
    </location>
</feature>
<feature type="compositionally biased region" description="Gly residues" evidence="3">
    <location>
        <begin position="1214"/>
        <end position="1224"/>
    </location>
</feature>
<dbReference type="EnsemblMetazoa" id="CLYHEMT006967.3">
    <property type="protein sequence ID" value="CLYHEMP006967.3"/>
    <property type="gene ID" value="CLYHEMG006967"/>
</dbReference>
<comment type="caution">
    <text evidence="2">Lacks conserved residue(s) required for the propagation of feature annotation.</text>
</comment>
<dbReference type="SUPFAM" id="SSF57196">
    <property type="entry name" value="EGF/Laminin"/>
    <property type="match status" value="1"/>
</dbReference>
<dbReference type="SMART" id="SM00181">
    <property type="entry name" value="EGF"/>
    <property type="match status" value="2"/>
</dbReference>
<evidence type="ECO:0000313" key="8">
    <source>
        <dbReference type="EnsemblMetazoa" id="CLYHEMP006967.3"/>
    </source>
</evidence>
<keyword evidence="2" id="KW-0245">EGF-like domain</keyword>
<dbReference type="PROSITE" id="PS50026">
    <property type="entry name" value="EGF_3"/>
    <property type="match status" value="1"/>
</dbReference>
<dbReference type="InterPro" id="IPR013320">
    <property type="entry name" value="ConA-like_dom_sf"/>
</dbReference>
<dbReference type="SUPFAM" id="SSF49899">
    <property type="entry name" value="Concanavalin A-like lectins/glucanases"/>
    <property type="match status" value="4"/>
</dbReference>
<dbReference type="RefSeq" id="XP_066924868.1">
    <property type="nucleotide sequence ID" value="XM_067068767.1"/>
</dbReference>
<keyword evidence="5" id="KW-0732">Signal</keyword>